<feature type="compositionally biased region" description="Polar residues" evidence="2">
    <location>
        <begin position="594"/>
        <end position="605"/>
    </location>
</feature>
<feature type="compositionally biased region" description="Polar residues" evidence="2">
    <location>
        <begin position="558"/>
        <end position="587"/>
    </location>
</feature>
<evidence type="ECO:0000313" key="3">
    <source>
        <dbReference type="EMBL" id="KAK0641201.1"/>
    </source>
</evidence>
<reference evidence="3" key="1">
    <citation type="submission" date="2023-06" db="EMBL/GenBank/DDBJ databases">
        <title>Genome-scale phylogeny and comparative genomics of the fungal order Sordariales.</title>
        <authorList>
            <consortium name="Lawrence Berkeley National Laboratory"/>
            <person name="Hensen N."/>
            <person name="Bonometti L."/>
            <person name="Westerberg I."/>
            <person name="Brannstrom I.O."/>
            <person name="Guillou S."/>
            <person name="Cros-Aarteil S."/>
            <person name="Calhoun S."/>
            <person name="Haridas S."/>
            <person name="Kuo A."/>
            <person name="Mondo S."/>
            <person name="Pangilinan J."/>
            <person name="Riley R."/>
            <person name="Labutti K."/>
            <person name="Andreopoulos B."/>
            <person name="Lipzen A."/>
            <person name="Chen C."/>
            <person name="Yanf M."/>
            <person name="Daum C."/>
            <person name="Ng V."/>
            <person name="Clum A."/>
            <person name="Steindorff A."/>
            <person name="Ohm R."/>
            <person name="Martin F."/>
            <person name="Silar P."/>
            <person name="Natvig D."/>
            <person name="Lalanne C."/>
            <person name="Gautier V."/>
            <person name="Ament-Velasquez S.L."/>
            <person name="Kruys A."/>
            <person name="Hutchinson M.I."/>
            <person name="Powell A.J."/>
            <person name="Barry K."/>
            <person name="Miller A.N."/>
            <person name="Grigoriev I.V."/>
            <person name="Debuchy R."/>
            <person name="Gladieux P."/>
            <person name="Thoren M.H."/>
            <person name="Johannesson H."/>
        </authorList>
    </citation>
    <scope>NUCLEOTIDE SEQUENCE</scope>
    <source>
        <strain evidence="3">SMH2532-1</strain>
    </source>
</reference>
<proteinExistence type="predicted"/>
<dbReference type="Proteomes" id="UP001174936">
    <property type="component" value="Unassembled WGS sequence"/>
</dbReference>
<accession>A0AA39XX33</accession>
<protein>
    <submittedName>
        <fullName evidence="3">Uncharacterized protein</fullName>
    </submittedName>
</protein>
<feature type="coiled-coil region" evidence="1">
    <location>
        <begin position="327"/>
        <end position="428"/>
    </location>
</feature>
<comment type="caution">
    <text evidence="3">The sequence shown here is derived from an EMBL/GenBank/DDBJ whole genome shotgun (WGS) entry which is preliminary data.</text>
</comment>
<feature type="compositionally biased region" description="Polar residues" evidence="2">
    <location>
        <begin position="658"/>
        <end position="698"/>
    </location>
</feature>
<keyword evidence="4" id="KW-1185">Reference proteome</keyword>
<name>A0AA39XX33_9PEZI</name>
<feature type="compositionally biased region" description="Polar residues" evidence="2">
    <location>
        <begin position="510"/>
        <end position="528"/>
    </location>
</feature>
<feature type="region of interest" description="Disordered" evidence="2">
    <location>
        <begin position="455"/>
        <end position="485"/>
    </location>
</feature>
<feature type="coiled-coil region" evidence="1">
    <location>
        <begin position="24"/>
        <end position="242"/>
    </location>
</feature>
<keyword evidence="1" id="KW-0175">Coiled coil</keyword>
<dbReference type="AlphaFoldDB" id="A0AA39XX33"/>
<dbReference type="EMBL" id="JAULSV010000006">
    <property type="protein sequence ID" value="KAK0641201.1"/>
    <property type="molecule type" value="Genomic_DNA"/>
</dbReference>
<feature type="region of interest" description="Disordered" evidence="2">
    <location>
        <begin position="503"/>
        <end position="707"/>
    </location>
</feature>
<feature type="compositionally biased region" description="Low complexity" evidence="2">
    <location>
        <begin position="625"/>
        <end position="643"/>
    </location>
</feature>
<organism evidence="3 4">
    <name type="scientific">Cercophora newfieldiana</name>
    <dbReference type="NCBI Taxonomy" id="92897"/>
    <lineage>
        <taxon>Eukaryota</taxon>
        <taxon>Fungi</taxon>
        <taxon>Dikarya</taxon>
        <taxon>Ascomycota</taxon>
        <taxon>Pezizomycotina</taxon>
        <taxon>Sordariomycetes</taxon>
        <taxon>Sordariomycetidae</taxon>
        <taxon>Sordariales</taxon>
        <taxon>Lasiosphaeriaceae</taxon>
        <taxon>Cercophora</taxon>
    </lineage>
</organism>
<sequence>MEQEHKASIDRAAEETNAVRKEMLQKVHQVVSQAGAEVEELNKKISMAKQEAAEKDVELRLEKQRVQTLSEKLEEAQSMATGFESTTAQNGEILAKLEDQKMDVIQRAQQQEDQVRESFKDAISSSVETHMGQITERLDSHNEKLQRQLDKKAEENGRLSAMVESGEQRCAALEADLEALKKDLEAQDGHVVELEDKLFAMDTVQQRNDEIQSQIAAADREKERLTEQLESKATAVKELQNSLRCKDEAFMSEIREFTSNLVKLNQIVQEKEMASKVLAEQAADTARREARIEAERALSETRTALEKRLAAIATEKDTMTERANHRVNELETRVTQDTQAIATLEKRLEAAGSEKEAMMAEIKRHAQTISELEETLAVARSEKEVAVGEMKRCMSEYRQHQGQAAEATRALEAQLAAAKKTAAELQETAAVRQNPRSVIIPNSQELPVEDYHEEDAQETMDYDTEHSRHFQNNRRSSQPDLLATPNKMQGVLTQQRDEVLSRTPAMGDRVQSSLASQQRRVSVKSPANDQAIPTPPSVVDEKRNRRQGLQPKSIIKPASQTPLTGRSESPRSVTEDSTTPATRQTRSGIGKEPTNVNINAETGQAGNAPMDRQALVATSSRRKSQGQSQSKSQSQRKSQSQSKTKAESSAGGDRGLPNTPQMKVELSSQPKVTRQPSLRTYGSQRTDDTQQTARNSQGALAHSQDAGFLSDRFTPIFPNLRKRRLVQSQSQ</sequence>
<evidence type="ECO:0000313" key="4">
    <source>
        <dbReference type="Proteomes" id="UP001174936"/>
    </source>
</evidence>
<evidence type="ECO:0000256" key="1">
    <source>
        <dbReference type="SAM" id="Coils"/>
    </source>
</evidence>
<gene>
    <name evidence="3" type="ORF">B0T16DRAFT_419410</name>
</gene>
<evidence type="ECO:0000256" key="2">
    <source>
        <dbReference type="SAM" id="MobiDB-lite"/>
    </source>
</evidence>